<evidence type="ECO:0000256" key="5">
    <source>
        <dbReference type="HAMAP-Rule" id="MF_00956"/>
    </source>
</evidence>
<evidence type="ECO:0000259" key="6">
    <source>
        <dbReference type="Pfam" id="PF01370"/>
    </source>
</evidence>
<evidence type="ECO:0000313" key="7">
    <source>
        <dbReference type="EMBL" id="VTR94392.1"/>
    </source>
</evidence>
<keyword evidence="5" id="KW-0511">Multifunctional enzyme</keyword>
<feature type="active site" description="Proton donor/acceptor" evidence="5">
    <location>
        <position position="137"/>
    </location>
</feature>
<comment type="function">
    <text evidence="5">Catalyzes the two-step NADP-dependent conversion of GDP-4-dehydro-6-deoxy-D-mannose to GDP-fucose, involving an epimerase and a reductase reaction.</text>
</comment>
<feature type="site" description="Important for catalytic activity" evidence="5">
    <location>
        <position position="108"/>
    </location>
</feature>
<proteinExistence type="inferred from homology"/>
<feature type="binding site" evidence="5">
    <location>
        <position position="210"/>
    </location>
    <ligand>
        <name>substrate</name>
    </ligand>
</feature>
<evidence type="ECO:0000256" key="4">
    <source>
        <dbReference type="ARBA" id="ARBA00023235"/>
    </source>
</evidence>
<comment type="caution">
    <text evidence="5">Lacks conserved residue(s) required for the propagation of feature annotation.</text>
</comment>
<dbReference type="Pfam" id="PF01370">
    <property type="entry name" value="Epimerase"/>
    <property type="match status" value="1"/>
</dbReference>
<name>A0A6P2D4K7_9BACT</name>
<feature type="domain" description="NAD-dependent epimerase/dehydratase" evidence="6">
    <location>
        <begin position="7"/>
        <end position="238"/>
    </location>
</feature>
<dbReference type="PANTHER" id="PTHR43238:SF1">
    <property type="entry name" value="GDP-L-FUCOSE SYNTHASE"/>
    <property type="match status" value="1"/>
</dbReference>
<evidence type="ECO:0000256" key="1">
    <source>
        <dbReference type="ARBA" id="ARBA00005959"/>
    </source>
</evidence>
<feature type="binding site" evidence="5">
    <location>
        <position position="180"/>
    </location>
    <ligand>
        <name>NADP(+)</name>
        <dbReference type="ChEBI" id="CHEBI:58349"/>
    </ligand>
</feature>
<protein>
    <recommendedName>
        <fullName evidence="5">GDP-L-fucose synthase</fullName>
        <ecNumber evidence="5">1.1.1.271</ecNumber>
    </recommendedName>
    <alternativeName>
        <fullName evidence="5">GDP-4-keto-6-deoxy-D-mannose-3,5-epimerase-4-reductase</fullName>
    </alternativeName>
</protein>
<dbReference type="GO" id="GO:0042351">
    <property type="term" value="P:'de novo' GDP-L-fucose biosynthetic process"/>
    <property type="evidence" value="ECO:0007669"/>
    <property type="project" value="UniProtKB-UniRule"/>
</dbReference>
<organism evidence="7 8">
    <name type="scientific">Gemmata massiliana</name>
    <dbReference type="NCBI Taxonomy" id="1210884"/>
    <lineage>
        <taxon>Bacteria</taxon>
        <taxon>Pseudomonadati</taxon>
        <taxon>Planctomycetota</taxon>
        <taxon>Planctomycetia</taxon>
        <taxon>Gemmatales</taxon>
        <taxon>Gemmataceae</taxon>
        <taxon>Gemmata</taxon>
    </lineage>
</organism>
<dbReference type="EMBL" id="LR593886">
    <property type="protein sequence ID" value="VTR94392.1"/>
    <property type="molecule type" value="Genomic_DNA"/>
</dbReference>
<dbReference type="UniPathway" id="UPA00128">
    <property type="reaction ID" value="UER00191"/>
</dbReference>
<feature type="binding site" evidence="5">
    <location>
        <position position="270"/>
    </location>
    <ligand>
        <name>substrate</name>
    </ligand>
</feature>
<dbReference type="EC" id="1.1.1.271" evidence="5"/>
<evidence type="ECO:0000313" key="8">
    <source>
        <dbReference type="Proteomes" id="UP000464178"/>
    </source>
</evidence>
<dbReference type="CDD" id="cd05239">
    <property type="entry name" value="GDP_FS_SDR_e"/>
    <property type="match status" value="1"/>
</dbReference>
<dbReference type="GO" id="GO:0016853">
    <property type="term" value="F:isomerase activity"/>
    <property type="evidence" value="ECO:0007669"/>
    <property type="project" value="UniProtKB-KW"/>
</dbReference>
<dbReference type="Proteomes" id="UP000464178">
    <property type="component" value="Chromosome"/>
</dbReference>
<comment type="similarity">
    <text evidence="1 5">Belongs to the NAD(P)-dependent epimerase/dehydratase family. Fucose synthase subfamily.</text>
</comment>
<comment type="catalytic activity">
    <reaction evidence="5">
        <text>GDP-beta-L-fucose + NADP(+) = GDP-4-dehydro-alpha-D-rhamnose + NADPH + H(+)</text>
        <dbReference type="Rhea" id="RHEA:18885"/>
        <dbReference type="ChEBI" id="CHEBI:15378"/>
        <dbReference type="ChEBI" id="CHEBI:57273"/>
        <dbReference type="ChEBI" id="CHEBI:57783"/>
        <dbReference type="ChEBI" id="CHEBI:57964"/>
        <dbReference type="ChEBI" id="CHEBI:58349"/>
        <dbReference type="EC" id="1.1.1.271"/>
    </reaction>
</comment>
<evidence type="ECO:0000256" key="3">
    <source>
        <dbReference type="ARBA" id="ARBA00023002"/>
    </source>
</evidence>
<feature type="site" description="Important for catalytic activity" evidence="5">
    <location>
        <position position="110"/>
    </location>
</feature>
<dbReference type="GO" id="GO:0050577">
    <property type="term" value="F:GDP-L-fucose synthase activity"/>
    <property type="evidence" value="ECO:0007669"/>
    <property type="project" value="UniProtKB-UniRule"/>
</dbReference>
<dbReference type="KEGG" id="gms:SOIL9_33220"/>
<sequence length="326" mass="35408">MNRDARIFVAGSDTLYGHALVDLLRAEGFTNLVGAGADEPNPTRPAAVESFFAATKPEVVFLCAGKSGGIGLNRSRPVELMRDNLLTTTTVLDAAHRYGVTKLLYLASSCAYPKHAPQPLAVESLGTGPMEPTSEAYSTAKFAGWKLCEAYRREYGCRFITGFPANAFGPNDDFSADGGHVIPALIRRAHDAKKQNAPELVVWGSGTPRREFVYSRDLARACLFVAEHYEGQEPINLGGGTDVSIADVARAVTDVVGFRGQLRFDATQPDGAPLKALNSTPLLEMGWRPETEFRAALAETYAWFLRHHTTEISSKFHVSSSVSRGR</sequence>
<dbReference type="SUPFAM" id="SSF51735">
    <property type="entry name" value="NAD(P)-binding Rossmann-fold domains"/>
    <property type="match status" value="1"/>
</dbReference>
<feature type="binding site" evidence="5">
    <location>
        <position position="188"/>
    </location>
    <ligand>
        <name>substrate</name>
    </ligand>
</feature>
<dbReference type="AlphaFoldDB" id="A0A6P2D4K7"/>
<feature type="binding site" evidence="5">
    <location>
        <position position="141"/>
    </location>
    <ligand>
        <name>NADP(+)</name>
        <dbReference type="ChEBI" id="CHEBI:58349"/>
    </ligand>
</feature>
<evidence type="ECO:0000256" key="2">
    <source>
        <dbReference type="ARBA" id="ARBA00022857"/>
    </source>
</evidence>
<feature type="binding site" evidence="5">
    <location>
        <position position="203"/>
    </location>
    <ligand>
        <name>substrate</name>
    </ligand>
</feature>
<feature type="binding site" evidence="5">
    <location>
        <begin position="106"/>
        <end position="109"/>
    </location>
    <ligand>
        <name>NADP(+)</name>
        <dbReference type="ChEBI" id="CHEBI:58349"/>
    </ligand>
</feature>
<dbReference type="Gene3D" id="3.90.25.10">
    <property type="entry name" value="UDP-galactose 4-epimerase, domain 1"/>
    <property type="match status" value="1"/>
</dbReference>
<dbReference type="GO" id="GO:0070401">
    <property type="term" value="F:NADP+ binding"/>
    <property type="evidence" value="ECO:0007669"/>
    <property type="project" value="UniProtKB-UniRule"/>
</dbReference>
<dbReference type="PANTHER" id="PTHR43238">
    <property type="entry name" value="GDP-L-FUCOSE SYNTHASE"/>
    <property type="match status" value="1"/>
</dbReference>
<dbReference type="InterPro" id="IPR001509">
    <property type="entry name" value="Epimerase_deHydtase"/>
</dbReference>
<keyword evidence="8" id="KW-1185">Reference proteome</keyword>
<dbReference type="HAMAP" id="MF_00956">
    <property type="entry name" value="GDP_fucose_synth"/>
    <property type="match status" value="1"/>
</dbReference>
<keyword evidence="4 5" id="KW-0413">Isomerase</keyword>
<dbReference type="InterPro" id="IPR036291">
    <property type="entry name" value="NAD(P)-bd_dom_sf"/>
</dbReference>
<comment type="pathway">
    <text evidence="5">Nucleotide-sugar biosynthesis; GDP-L-fucose biosynthesis via de novo pathway; GDP-L-fucose from GDP-alpha-D-mannose: step 2/2.</text>
</comment>
<keyword evidence="2 5" id="KW-0521">NADP</keyword>
<dbReference type="RefSeq" id="WP_162668931.1">
    <property type="nucleotide sequence ID" value="NZ_LR593886.1"/>
</dbReference>
<accession>A0A6P2D4K7</accession>
<dbReference type="InterPro" id="IPR028614">
    <property type="entry name" value="GDP_fucose/colitose_synth"/>
</dbReference>
<keyword evidence="3 5" id="KW-0560">Oxidoreductase</keyword>
<gene>
    <name evidence="5" type="primary">fcl</name>
    <name evidence="7" type="ORF">SOIL9_33220</name>
</gene>
<reference evidence="7 8" key="1">
    <citation type="submission" date="2019-05" db="EMBL/GenBank/DDBJ databases">
        <authorList>
            <consortium name="Science for Life Laboratories"/>
        </authorList>
    </citation>
    <scope>NUCLEOTIDE SEQUENCE [LARGE SCALE GENOMIC DNA]</scope>
    <source>
        <strain evidence="7">Soil9</strain>
    </source>
</reference>
<dbReference type="Gene3D" id="3.40.50.720">
    <property type="entry name" value="NAD(P)-binding Rossmann-like Domain"/>
    <property type="match status" value="1"/>
</dbReference>